<dbReference type="Pfam" id="PF00156">
    <property type="entry name" value="Pribosyltran"/>
    <property type="match status" value="1"/>
</dbReference>
<feature type="domain" description="Double zinc ribbon" evidence="3">
    <location>
        <begin position="22"/>
        <end position="79"/>
    </location>
</feature>
<proteinExistence type="inferred from homology"/>
<dbReference type="KEGG" id="xeu:XSP_000399"/>
<dbReference type="Pfam" id="PF18912">
    <property type="entry name" value="DZR_2"/>
    <property type="match status" value="1"/>
</dbReference>
<accession>A0A8E4DQA7</accession>
<dbReference type="InterPro" id="IPR044005">
    <property type="entry name" value="DZR_2"/>
</dbReference>
<dbReference type="PANTHER" id="PTHR47505:SF1">
    <property type="entry name" value="DNA UTILIZATION PROTEIN YHGH"/>
    <property type="match status" value="1"/>
</dbReference>
<feature type="domain" description="Phosphoribosyltransferase" evidence="2">
    <location>
        <begin position="205"/>
        <end position="239"/>
    </location>
</feature>
<dbReference type="PANTHER" id="PTHR47505">
    <property type="entry name" value="DNA UTILIZATION PROTEIN YHGH"/>
    <property type="match status" value="1"/>
</dbReference>
<gene>
    <name evidence="4" type="ORF">XSP_000399</name>
</gene>
<dbReference type="Proteomes" id="UP000515493">
    <property type="component" value="Chromosome"/>
</dbReference>
<dbReference type="InterPro" id="IPR029057">
    <property type="entry name" value="PRTase-like"/>
</dbReference>
<evidence type="ECO:0000259" key="2">
    <source>
        <dbReference type="Pfam" id="PF00156"/>
    </source>
</evidence>
<evidence type="ECO:0000313" key="6">
    <source>
        <dbReference type="Proteomes" id="UP000515493"/>
    </source>
</evidence>
<evidence type="ECO:0000313" key="4">
    <source>
        <dbReference type="EMBL" id="CAD0311987.1"/>
    </source>
</evidence>
<dbReference type="Gene3D" id="3.40.50.2020">
    <property type="match status" value="1"/>
</dbReference>
<evidence type="ECO:0000256" key="1">
    <source>
        <dbReference type="ARBA" id="ARBA00008007"/>
    </source>
</evidence>
<comment type="similarity">
    <text evidence="1">Belongs to the ComF/GntX family.</text>
</comment>
<dbReference type="EMBL" id="LR824641">
    <property type="protein sequence ID" value="CAD0311987.1"/>
    <property type="molecule type" value="Genomic_DNA"/>
</dbReference>
<dbReference type="CDD" id="cd06223">
    <property type="entry name" value="PRTases_typeI"/>
    <property type="match status" value="1"/>
</dbReference>
<dbReference type="InterPro" id="IPR051910">
    <property type="entry name" value="ComF/GntX_DNA_util-trans"/>
</dbReference>
<evidence type="ECO:0000259" key="3">
    <source>
        <dbReference type="Pfam" id="PF18912"/>
    </source>
</evidence>
<sequence>MSMREAVNFDEVHSVYSWPRRVLRLLLPNVCLVCAEAGTADGDLCPWCRAALPDHGRACLCCATPLSASDEALLCGQCLQHRPPLQHVHACFTYRWPVDGLLRRFKFRQDLAAGRLLSELMVKACAGLPRPQALVPVSLHRQRLRQRGYDQALELARPLGRALRLPCLPLLRRVRATAPQSELDAAERQRNLRGAFVARGTLPAHVALVDDVMTTGATLHAAAQALRRAGVQRVDAWVCARVP</sequence>
<organism evidence="4">
    <name type="scientific">Xanthomonas euroxanthea</name>
    <dbReference type="NCBI Taxonomy" id="2259622"/>
    <lineage>
        <taxon>Bacteria</taxon>
        <taxon>Pseudomonadati</taxon>
        <taxon>Pseudomonadota</taxon>
        <taxon>Gammaproteobacteria</taxon>
        <taxon>Lysobacterales</taxon>
        <taxon>Lysobacteraceae</taxon>
        <taxon>Xanthomonas</taxon>
    </lineage>
</organism>
<dbReference type="EMBL" id="LR861803">
    <property type="protein sequence ID" value="CAD1786846.1"/>
    <property type="molecule type" value="Genomic_DNA"/>
</dbReference>
<evidence type="ECO:0000313" key="5">
    <source>
        <dbReference type="EMBL" id="CAD1786846.1"/>
    </source>
</evidence>
<dbReference type="SUPFAM" id="SSF53271">
    <property type="entry name" value="PRTase-like"/>
    <property type="match status" value="1"/>
</dbReference>
<protein>
    <submittedName>
        <fullName evidence="4">ComF family protein</fullName>
    </submittedName>
</protein>
<name>A0A8E4DQA7_9XANT</name>
<dbReference type="InterPro" id="IPR000836">
    <property type="entry name" value="PRTase_dom"/>
</dbReference>
<reference evidence="4 6" key="1">
    <citation type="submission" date="2020-07" db="EMBL/GenBank/DDBJ databases">
        <authorList>
            <person name="Teixeira M."/>
        </authorList>
    </citation>
    <scope>NUCLEOTIDE SEQUENCE</scope>
    <source>
        <strain evidence="5">1</strain>
        <strain evidence="4">Xanthomonas sp. CPBF 367</strain>
    </source>
</reference>
<dbReference type="AlphaFoldDB" id="A0A8E4DQA7"/>